<reference evidence="2 3" key="1">
    <citation type="submission" date="2013-02" db="EMBL/GenBank/DDBJ databases">
        <title>A novel strain isolated from Lonar lake, Maharashtra, India.</title>
        <authorList>
            <person name="Singh A."/>
        </authorList>
    </citation>
    <scope>NUCLEOTIDE SEQUENCE [LARGE SCALE GENOMIC DNA]</scope>
    <source>
        <strain evidence="2 3">AK24</strain>
    </source>
</reference>
<dbReference type="CDD" id="cd12797">
    <property type="entry name" value="M23_peptidase"/>
    <property type="match status" value="1"/>
</dbReference>
<keyword evidence="3" id="KW-1185">Reference proteome</keyword>
<evidence type="ECO:0000313" key="3">
    <source>
        <dbReference type="Proteomes" id="UP000013909"/>
    </source>
</evidence>
<protein>
    <recommendedName>
        <fullName evidence="1">LysM domain-containing protein</fullName>
    </recommendedName>
</protein>
<feature type="domain" description="LysM" evidence="1">
    <location>
        <begin position="284"/>
        <end position="328"/>
    </location>
</feature>
<dbReference type="InterPro" id="IPR050570">
    <property type="entry name" value="Cell_wall_metabolism_enzyme"/>
</dbReference>
<sequence length="329" mass="37688">MLCSLVAEAQVNNRLIKKSPARDSMVPDQKKLQPFDVQEYLSNLQRGTDSLIFSGGIDLKKRLSIVNEDTLSIVWAPTNQLVQVSEKVLIDSIWVTAYEYFSSWDSKKIDIYDFNPKDFKDTIPVRLYDPAYGSLWSMPLKDSRVSSEFGFRRYRWHHGIDLRLNVGDTVFAAFDGIVRMASYDRYGYGYFVVVRHRNGLETLYGHMSKIRVEVGEEVRAGDMLGNGGNTGRSTGPHLHFEVRFKGLSINPQHVYDFENHRIRQSLYTITAASFDHVIKMQEAVIHRVRSGENLSVIARKYGVTVSHITRMNNISTSTVLRVGMRLKIR</sequence>
<dbReference type="AlphaFoldDB" id="R7ZV30"/>
<dbReference type="SUPFAM" id="SSF51261">
    <property type="entry name" value="Duplicated hybrid motif"/>
    <property type="match status" value="1"/>
</dbReference>
<evidence type="ECO:0000313" key="2">
    <source>
        <dbReference type="EMBL" id="EON77937.1"/>
    </source>
</evidence>
<name>R7ZV30_9BACT</name>
<gene>
    <name evidence="2" type="ORF">ADIS_1476</name>
</gene>
<dbReference type="STRING" id="1232681.ADIS_1476"/>
<dbReference type="PROSITE" id="PS51782">
    <property type="entry name" value="LYSM"/>
    <property type="match status" value="1"/>
</dbReference>
<dbReference type="Proteomes" id="UP000013909">
    <property type="component" value="Unassembled WGS sequence"/>
</dbReference>
<dbReference type="InterPro" id="IPR036779">
    <property type="entry name" value="LysM_dom_sf"/>
</dbReference>
<dbReference type="Gene3D" id="2.70.70.10">
    <property type="entry name" value="Glucose Permease (Domain IIA)"/>
    <property type="match status" value="1"/>
</dbReference>
<dbReference type="InterPro" id="IPR011055">
    <property type="entry name" value="Dup_hybrid_motif"/>
</dbReference>
<dbReference type="InterPro" id="IPR018392">
    <property type="entry name" value="LysM"/>
</dbReference>
<dbReference type="Gene3D" id="3.10.350.10">
    <property type="entry name" value="LysM domain"/>
    <property type="match status" value="1"/>
</dbReference>
<dbReference type="GO" id="GO:0004222">
    <property type="term" value="F:metalloendopeptidase activity"/>
    <property type="evidence" value="ECO:0007669"/>
    <property type="project" value="TreeGrafter"/>
</dbReference>
<dbReference type="Pfam" id="PF01551">
    <property type="entry name" value="Peptidase_M23"/>
    <property type="match status" value="1"/>
</dbReference>
<dbReference type="RefSeq" id="WP_010853619.1">
    <property type="nucleotide sequence ID" value="NZ_AQHR01000044.1"/>
</dbReference>
<dbReference type="PANTHER" id="PTHR21666">
    <property type="entry name" value="PEPTIDASE-RELATED"/>
    <property type="match status" value="1"/>
</dbReference>
<dbReference type="SUPFAM" id="SSF54106">
    <property type="entry name" value="LysM domain"/>
    <property type="match status" value="1"/>
</dbReference>
<comment type="caution">
    <text evidence="2">The sequence shown here is derived from an EMBL/GenBank/DDBJ whole genome shotgun (WGS) entry which is preliminary data.</text>
</comment>
<dbReference type="EMBL" id="AQHR01000044">
    <property type="protein sequence ID" value="EON77937.1"/>
    <property type="molecule type" value="Genomic_DNA"/>
</dbReference>
<organism evidence="2 3">
    <name type="scientific">Lunatimonas lonarensis</name>
    <dbReference type="NCBI Taxonomy" id="1232681"/>
    <lineage>
        <taxon>Bacteria</taxon>
        <taxon>Pseudomonadati</taxon>
        <taxon>Bacteroidota</taxon>
        <taxon>Cytophagia</taxon>
        <taxon>Cytophagales</taxon>
        <taxon>Cyclobacteriaceae</taxon>
    </lineage>
</organism>
<dbReference type="Pfam" id="PF01476">
    <property type="entry name" value="LysM"/>
    <property type="match status" value="1"/>
</dbReference>
<proteinExistence type="predicted"/>
<accession>R7ZV30</accession>
<dbReference type="PATRIC" id="fig|1288963.3.peg.1469"/>
<dbReference type="SMART" id="SM00257">
    <property type="entry name" value="LysM"/>
    <property type="match status" value="1"/>
</dbReference>
<evidence type="ECO:0000259" key="1">
    <source>
        <dbReference type="PROSITE" id="PS51782"/>
    </source>
</evidence>
<dbReference type="CDD" id="cd00118">
    <property type="entry name" value="LysM"/>
    <property type="match status" value="1"/>
</dbReference>
<dbReference type="PANTHER" id="PTHR21666:SF270">
    <property type="entry name" value="MUREIN HYDROLASE ACTIVATOR ENVC"/>
    <property type="match status" value="1"/>
</dbReference>
<dbReference type="InterPro" id="IPR016047">
    <property type="entry name" value="M23ase_b-sheet_dom"/>
</dbReference>